<evidence type="ECO:0000256" key="1">
    <source>
        <dbReference type="SAM" id="MobiDB-lite"/>
    </source>
</evidence>
<proteinExistence type="predicted"/>
<keyword evidence="2" id="KW-1133">Transmembrane helix</keyword>
<keyword evidence="2" id="KW-0812">Transmembrane</keyword>
<evidence type="ECO:0000256" key="2">
    <source>
        <dbReference type="SAM" id="Phobius"/>
    </source>
</evidence>
<keyword evidence="5" id="KW-1185">Reference proteome</keyword>
<dbReference type="AlphaFoldDB" id="A0A0M0JIE3"/>
<feature type="compositionally biased region" description="Basic residues" evidence="1">
    <location>
        <begin position="38"/>
        <end position="47"/>
    </location>
</feature>
<evidence type="ECO:0000259" key="3">
    <source>
        <dbReference type="Pfam" id="PF04536"/>
    </source>
</evidence>
<feature type="transmembrane region" description="Helical" evidence="2">
    <location>
        <begin position="51"/>
        <end position="75"/>
    </location>
</feature>
<dbReference type="Pfam" id="PF04536">
    <property type="entry name" value="TPM_phosphatase"/>
    <property type="match status" value="1"/>
</dbReference>
<evidence type="ECO:0000313" key="5">
    <source>
        <dbReference type="Proteomes" id="UP000037460"/>
    </source>
</evidence>
<feature type="domain" description="TPM" evidence="3">
    <location>
        <begin position="174"/>
        <end position="260"/>
    </location>
</feature>
<sequence>MSDDDETEGSAVRRRGSDEPASAQLASAPSTAGPPPATRRKRKKKPAGSKWLNRLLAIGCCASLIPLGLEFWWSLRPDHMGKPKKDDPWVRVIDAAPPEEALRARRNRRIDAALANRTLGANRTSERRGVGGMHRIWRTVPGGVHDVIEGEGDERVVYSVDALLAPTTANGSYVVDPTDALDPLTLTYLNRNLTWVDRLTPFRVVVAVVARRAYATQILRHWYYGTRMYERSALVVLSRDGLVEIAVGRQTRMVFDEVVAHHFAVRAMEMLARHNASETEPSRALLQETAQKLIFYISFTVRSRTQATVVSMRSMSMFMMFFMMITISATKQQQARRYAELYGYRHDPYGRGFYLGPGIHGRADFWEEFESGRRGGDFYAEERSRSCDDGAPRTAARH</sequence>
<dbReference type="EMBL" id="JWZX01002860">
    <property type="protein sequence ID" value="KOO26381.1"/>
    <property type="molecule type" value="Genomic_DNA"/>
</dbReference>
<dbReference type="InterPro" id="IPR007621">
    <property type="entry name" value="TPM_dom"/>
</dbReference>
<feature type="region of interest" description="Disordered" evidence="1">
    <location>
        <begin position="1"/>
        <end position="48"/>
    </location>
</feature>
<comment type="caution">
    <text evidence="4">The sequence shown here is derived from an EMBL/GenBank/DDBJ whole genome shotgun (WGS) entry which is preliminary data.</text>
</comment>
<name>A0A0M0JIE3_9EUKA</name>
<keyword evidence="2" id="KW-0472">Membrane</keyword>
<evidence type="ECO:0000313" key="4">
    <source>
        <dbReference type="EMBL" id="KOO26381.1"/>
    </source>
</evidence>
<protein>
    <recommendedName>
        <fullName evidence="3">TPM domain-containing protein</fullName>
    </recommendedName>
</protein>
<organism evidence="4 5">
    <name type="scientific">Chrysochromulina tobinii</name>
    <dbReference type="NCBI Taxonomy" id="1460289"/>
    <lineage>
        <taxon>Eukaryota</taxon>
        <taxon>Haptista</taxon>
        <taxon>Haptophyta</taxon>
        <taxon>Prymnesiophyceae</taxon>
        <taxon>Prymnesiales</taxon>
        <taxon>Chrysochromulinaceae</taxon>
        <taxon>Chrysochromulina</taxon>
    </lineage>
</organism>
<accession>A0A0M0JIE3</accession>
<dbReference type="Proteomes" id="UP000037460">
    <property type="component" value="Unassembled WGS sequence"/>
</dbReference>
<dbReference type="Gene3D" id="3.10.310.50">
    <property type="match status" value="1"/>
</dbReference>
<reference evidence="5" key="1">
    <citation type="journal article" date="2015" name="PLoS Genet.">
        <title>Genome Sequence and Transcriptome Analyses of Chrysochromulina tobin: Metabolic Tools for Enhanced Algal Fitness in the Prominent Order Prymnesiales (Haptophyceae).</title>
        <authorList>
            <person name="Hovde B.T."/>
            <person name="Deodato C.R."/>
            <person name="Hunsperger H.M."/>
            <person name="Ryken S.A."/>
            <person name="Yost W."/>
            <person name="Jha R.K."/>
            <person name="Patterson J."/>
            <person name="Monnat R.J. Jr."/>
            <person name="Barlow S.B."/>
            <person name="Starkenburg S.R."/>
            <person name="Cattolico R.A."/>
        </authorList>
    </citation>
    <scope>NUCLEOTIDE SEQUENCE</scope>
    <source>
        <strain evidence="5">CCMP291</strain>
    </source>
</reference>
<gene>
    <name evidence="4" type="ORF">Ctob_012397</name>
</gene>